<sequence length="98" mass="11517">MAEVEWTDEAERRLRSVYDYIAEHNPTAASKVVVEIYEKVQLLASYPQLGQRYEPIADREIREILYGHYRIPYLVVSEDLIRVLGVFHSAMDLGRYLE</sequence>
<dbReference type="Gene3D" id="3.30.2310.20">
    <property type="entry name" value="RelE-like"/>
    <property type="match status" value="1"/>
</dbReference>
<dbReference type="RefSeq" id="WP_145218272.1">
    <property type="nucleotide sequence ID" value="NZ_CP036432.1"/>
</dbReference>
<accession>A0ABX5XXV1</accession>
<dbReference type="EMBL" id="CP036432">
    <property type="protein sequence ID" value="QDV86843.1"/>
    <property type="molecule type" value="Genomic_DNA"/>
</dbReference>
<dbReference type="PANTHER" id="PTHR33755">
    <property type="entry name" value="TOXIN PARE1-RELATED"/>
    <property type="match status" value="1"/>
</dbReference>
<name>A0ABX5XXV1_9BACT</name>
<dbReference type="InterPro" id="IPR035093">
    <property type="entry name" value="RelE/ParE_toxin_dom_sf"/>
</dbReference>
<evidence type="ECO:0000256" key="2">
    <source>
        <dbReference type="ARBA" id="ARBA00022649"/>
    </source>
</evidence>
<evidence type="ECO:0000313" key="3">
    <source>
        <dbReference type="EMBL" id="QDV86843.1"/>
    </source>
</evidence>
<dbReference type="InterPro" id="IPR007712">
    <property type="entry name" value="RelE/ParE_toxin"/>
</dbReference>
<evidence type="ECO:0000313" key="4">
    <source>
        <dbReference type="Proteomes" id="UP000318081"/>
    </source>
</evidence>
<comment type="similarity">
    <text evidence="1">Belongs to the RelE toxin family.</text>
</comment>
<dbReference type="Pfam" id="PF05016">
    <property type="entry name" value="ParE_toxin"/>
    <property type="match status" value="1"/>
</dbReference>
<gene>
    <name evidence="3" type="ORF">TBK1r_58680</name>
</gene>
<dbReference type="Proteomes" id="UP000318081">
    <property type="component" value="Chromosome"/>
</dbReference>
<keyword evidence="2" id="KW-1277">Toxin-antitoxin system</keyword>
<protein>
    <submittedName>
        <fullName evidence="3">Plasmid stabilization system protein</fullName>
    </submittedName>
</protein>
<proteinExistence type="inferred from homology"/>
<reference evidence="3 4" key="1">
    <citation type="submission" date="2019-02" db="EMBL/GenBank/DDBJ databases">
        <title>Deep-cultivation of Planctomycetes and their phenomic and genomic characterization uncovers novel biology.</title>
        <authorList>
            <person name="Wiegand S."/>
            <person name="Jogler M."/>
            <person name="Boedeker C."/>
            <person name="Pinto D."/>
            <person name="Vollmers J."/>
            <person name="Rivas-Marin E."/>
            <person name="Kohn T."/>
            <person name="Peeters S.H."/>
            <person name="Heuer A."/>
            <person name="Rast P."/>
            <person name="Oberbeckmann S."/>
            <person name="Bunk B."/>
            <person name="Jeske O."/>
            <person name="Meyerdierks A."/>
            <person name="Storesund J.E."/>
            <person name="Kallscheuer N."/>
            <person name="Luecker S."/>
            <person name="Lage O.M."/>
            <person name="Pohl T."/>
            <person name="Merkel B.J."/>
            <person name="Hornburger P."/>
            <person name="Mueller R.-W."/>
            <person name="Bruemmer F."/>
            <person name="Labrenz M."/>
            <person name="Spormann A.M."/>
            <person name="Op den Camp H."/>
            <person name="Overmann J."/>
            <person name="Amann R."/>
            <person name="Jetten M.S.M."/>
            <person name="Mascher T."/>
            <person name="Medema M.H."/>
            <person name="Devos D.P."/>
            <person name="Kaster A.-K."/>
            <person name="Ovreas L."/>
            <person name="Rohde M."/>
            <person name="Galperin M.Y."/>
            <person name="Jogler C."/>
        </authorList>
    </citation>
    <scope>NUCLEOTIDE SEQUENCE [LARGE SCALE GENOMIC DNA]</scope>
    <source>
        <strain evidence="3 4">TBK1r</strain>
    </source>
</reference>
<organism evidence="3 4">
    <name type="scientific">Stieleria magnilauensis</name>
    <dbReference type="NCBI Taxonomy" id="2527963"/>
    <lineage>
        <taxon>Bacteria</taxon>
        <taxon>Pseudomonadati</taxon>
        <taxon>Planctomycetota</taxon>
        <taxon>Planctomycetia</taxon>
        <taxon>Pirellulales</taxon>
        <taxon>Pirellulaceae</taxon>
        <taxon>Stieleria</taxon>
    </lineage>
</organism>
<dbReference type="InterPro" id="IPR051803">
    <property type="entry name" value="TA_system_RelE-like_toxin"/>
</dbReference>
<keyword evidence="4" id="KW-1185">Reference proteome</keyword>
<evidence type="ECO:0000256" key="1">
    <source>
        <dbReference type="ARBA" id="ARBA00006226"/>
    </source>
</evidence>